<keyword evidence="8 11" id="KW-1133">Transmembrane helix</keyword>
<name>A0A8K1CB82_PYTOL</name>
<feature type="transmembrane region" description="Helical" evidence="11">
    <location>
        <begin position="1324"/>
        <end position="1349"/>
    </location>
</feature>
<evidence type="ECO:0000259" key="12">
    <source>
        <dbReference type="PROSITE" id="PS50893"/>
    </source>
</evidence>
<feature type="compositionally biased region" description="Polar residues" evidence="10">
    <location>
        <begin position="1069"/>
        <end position="1081"/>
    </location>
</feature>
<dbReference type="PANTHER" id="PTHR19229">
    <property type="entry name" value="ATP-BINDING CASSETTE TRANSPORTER SUBFAMILY A ABCA"/>
    <property type="match status" value="1"/>
</dbReference>
<keyword evidence="3" id="KW-0813">Transport</keyword>
<feature type="region of interest" description="Disordered" evidence="10">
    <location>
        <begin position="1061"/>
        <end position="1081"/>
    </location>
</feature>
<sequence>MDTTELASPGHVLLQTPKGGDRPQEPPPSQQRQSNAFRFVPTLLWKNWWLKKKHPFPFLMEILTPVLFLVVLSVIKHQTTEYNVSPGFSDDNNANNLFSSFGYSLIAPLFTPQYVIPETTLTGLMLHMAKLSFVDARDMQMFVDEDAKVRCEHQVIYGGRVSLNQSSPYAVPKDCQGHVSPYKLAIAPDNAFTRAYFYETVKDWYPTLEINLTVNSTLVVPSFEDSVIFYDTEEALEEYVKSENYAKTTKQPRIYGAIVFNELPGDNNIGSYAPIDYSIRINATYVGRSDDEEKYYVPRTVFSDASSWWPFRRSLKTVSYIQYASGGFMTLQTLVARFVNCMPKWDAKTKSTKGECQATSSRAISSSALDDRFLATVAKDPATKQIIAEMTQDSSIDSSTLASLVSSDSIELPLTDSQREALLKPLRQAPQPYFGATTSPFPIASYSRSTFYDVIKDVFSFIFILSYLTTLSKILVSLIAERETRSRELMKILGVKESSIVISWYVTYIAILLISSIFQAIAAKAGLFEHSDGVLLFLFFFLFGLSVLSYGFMLSSIFSTARTGAFVGIIGFFIMHAVVNAFNDSSSESSKNAASVLSPTALAFAIGVLSEVETSHVGIHFSNASSTVNHYRFGNALWMFAFDSILYTIIGLYLEKVVPKTHGTTEKWYFPVMPSYWRRRRQAQENGVNLTQNDGADLDVDVDVMAVQMDSNIEPVSADLVEQELRGEVLRVSDLRKVFQVPGGEKVAVDGLQLNMYSGQITCLLGHNGAGKTTLISMLTGMLAPTAGDATFRGLSIRKDMDEIRESLGICFQHDVLYPELTVEEHLQFYARIKGYSGTELNDEVTQKINEVGLSDKRKTISSSLSGGMKRKLSVAISLLGDSSLVFLDEPTSGMDPYSRRSTWEILMNNRHNRVLVLTTHFMDEADILGDRIAIMAEGQLRCCGSSLFLKNRYGAGYNLTIVKEEGCNDTKVMDFVLGRISSGKVLSNVGTEIAFQLPLDASTQFPELFRALDKQLKHLQILTYGISVTTMEEVFIKVAEAANDEDVLDHQKLTLQNKMKAHQENRADTNSSTSDCSTPTGQNIQTSSLFSVQFVALFQKRYRIAKRDKRFGLLSLFAPIAWLIFGLSVLNASTLTKTDPIMPMNVDHLAREVKGHQVLLPSFCDQLTGDWCDRLFSSRYFTGSEPTIVGDNEIGNPPYDSNSPTVFGVKYTTPSINRTDSTGYLLKLSQVVYDRGVEQGVDNQFGGFLARADSKSGVLSYSVLVNTSLDHGSAVFKSQMDQAIYRVMASEVSPEADVSKLYLKVNSYPLPQTASTTSLFSSYLAFTACLFIAVAFSYYPAAIVTLLVKERQVEHNSKHQQLVSGVNLLAFWLANYVWDLLVFILPGGAALILIQAYKLSSLTGSSECLSCTSETFPTVIVLFVVFGFAICPFAYCLSFFFSNHASAQTKVIMLNLLLGLALMIVSFVLDVIDSTKSTNRVLKWFFRLSPIYDLSTGLLDLTILAIVNTGGGSFDKERSLNPFALENAGYEIMFLVLDAVLFFSITIAIDYALTFPRVKSMLSKDPHIEAEKETEDEDVAAETERVVTSKADTDVIKLQNLRKVYPEGAKVAVKNLSFGLKRGECFGFLGINGAGKTTTMKMLTGDIVPTSGSATLAGFDILSQQIDIRREIGYCPQFDALIDLLSVREHLELFAQIKGVPRSELDEVVREKMQQLNLTAFEHKLAGSLSGGNKRKLSVAIAMIGSPSILFLDEPSTGMDPVSRRFMWDVISEISTYNKQSTVVLTTHSMEECEALCTRVGIMVGGGLKCLGSVQHLKHRFGDGLMFDAKLLPAPVSEVESLVLRHFDSLDARISALELSDVCRRFGESAWEEKLVETHPTGFLVASALRRDGYVLAGSFASWWLTEVRFAGVERFLSSNFARVELLERQNDSCWFKLHEDADDTAFGAPQSSESLHLANVFDLIESSKASLAIREYSVSQTTLEQIFNTFASQQHQGEAMATTPTNSPA</sequence>
<dbReference type="GO" id="GO:0016887">
    <property type="term" value="F:ATP hydrolysis activity"/>
    <property type="evidence" value="ECO:0007669"/>
    <property type="project" value="InterPro"/>
</dbReference>
<dbReference type="PANTHER" id="PTHR19229:SF36">
    <property type="entry name" value="ATP-BINDING CASSETTE SUB-FAMILY A MEMBER 2"/>
    <property type="match status" value="1"/>
</dbReference>
<evidence type="ECO:0000256" key="5">
    <source>
        <dbReference type="ARBA" id="ARBA00022737"/>
    </source>
</evidence>
<proteinExistence type="inferred from homology"/>
<feature type="transmembrane region" description="Helical" evidence="11">
    <location>
        <begin position="1370"/>
        <end position="1397"/>
    </location>
</feature>
<organism evidence="13 14">
    <name type="scientific">Pythium oligandrum</name>
    <name type="common">Mycoparasitic fungus</name>
    <dbReference type="NCBI Taxonomy" id="41045"/>
    <lineage>
        <taxon>Eukaryota</taxon>
        <taxon>Sar</taxon>
        <taxon>Stramenopiles</taxon>
        <taxon>Oomycota</taxon>
        <taxon>Peronosporomycetes</taxon>
        <taxon>Pythiales</taxon>
        <taxon>Pythiaceae</taxon>
        <taxon>Pythium</taxon>
    </lineage>
</organism>
<dbReference type="InterPro" id="IPR027417">
    <property type="entry name" value="P-loop_NTPase"/>
</dbReference>
<dbReference type="InterPro" id="IPR026082">
    <property type="entry name" value="ABCA"/>
</dbReference>
<feature type="transmembrane region" description="Helical" evidence="11">
    <location>
        <begin position="1112"/>
        <end position="1131"/>
    </location>
</feature>
<gene>
    <name evidence="13" type="ORF">Poli38472_000034</name>
</gene>
<feature type="domain" description="ABC transporter" evidence="12">
    <location>
        <begin position="1597"/>
        <end position="1831"/>
    </location>
</feature>
<dbReference type="Pfam" id="PF00005">
    <property type="entry name" value="ABC_tran"/>
    <property type="match status" value="2"/>
</dbReference>
<comment type="subcellular location">
    <subcellularLocation>
        <location evidence="1">Membrane</location>
        <topology evidence="1">Multi-pass membrane protein</topology>
    </subcellularLocation>
</comment>
<feature type="transmembrane region" description="Helical" evidence="11">
    <location>
        <begin position="1529"/>
        <end position="1554"/>
    </location>
</feature>
<dbReference type="GO" id="GO:0005524">
    <property type="term" value="F:ATP binding"/>
    <property type="evidence" value="ECO:0007669"/>
    <property type="project" value="UniProtKB-KW"/>
</dbReference>
<feature type="domain" description="ABC transporter" evidence="12">
    <location>
        <begin position="730"/>
        <end position="963"/>
    </location>
</feature>
<feature type="transmembrane region" description="Helical" evidence="11">
    <location>
        <begin position="458"/>
        <end position="480"/>
    </location>
</feature>
<evidence type="ECO:0000256" key="10">
    <source>
        <dbReference type="SAM" id="MobiDB-lite"/>
    </source>
</evidence>
<dbReference type="SMART" id="SM00382">
    <property type="entry name" value="AAA"/>
    <property type="match status" value="2"/>
</dbReference>
<dbReference type="InterPro" id="IPR003439">
    <property type="entry name" value="ABC_transporter-like_ATP-bd"/>
</dbReference>
<dbReference type="InterPro" id="IPR013525">
    <property type="entry name" value="ABC2_TM"/>
</dbReference>
<dbReference type="EMBL" id="SPLM01000108">
    <property type="protein sequence ID" value="TMW59992.1"/>
    <property type="molecule type" value="Genomic_DNA"/>
</dbReference>
<dbReference type="InterPro" id="IPR017871">
    <property type="entry name" value="ABC_transporter-like_CS"/>
</dbReference>
<dbReference type="GO" id="GO:0140359">
    <property type="term" value="F:ABC-type transporter activity"/>
    <property type="evidence" value="ECO:0007669"/>
    <property type="project" value="InterPro"/>
</dbReference>
<dbReference type="PROSITE" id="PS50893">
    <property type="entry name" value="ABC_TRANSPORTER_2"/>
    <property type="match status" value="2"/>
</dbReference>
<feature type="transmembrane region" description="Helical" evidence="11">
    <location>
        <begin position="1417"/>
        <end position="1441"/>
    </location>
</feature>
<evidence type="ECO:0000256" key="4">
    <source>
        <dbReference type="ARBA" id="ARBA00022692"/>
    </source>
</evidence>
<evidence type="ECO:0000256" key="11">
    <source>
        <dbReference type="SAM" id="Phobius"/>
    </source>
</evidence>
<evidence type="ECO:0000256" key="1">
    <source>
        <dbReference type="ARBA" id="ARBA00004141"/>
    </source>
</evidence>
<dbReference type="FunFam" id="3.40.50.300:FF:000904">
    <property type="entry name" value="ABC transporter A family member 1"/>
    <property type="match status" value="1"/>
</dbReference>
<comment type="similarity">
    <text evidence="2">Belongs to the ABC transporter superfamily. ABCA family.</text>
</comment>
<feature type="region of interest" description="Disordered" evidence="10">
    <location>
        <begin position="1"/>
        <end position="33"/>
    </location>
</feature>
<evidence type="ECO:0000256" key="7">
    <source>
        <dbReference type="ARBA" id="ARBA00022840"/>
    </source>
</evidence>
<feature type="transmembrane region" description="Helical" evidence="11">
    <location>
        <begin position="534"/>
        <end position="553"/>
    </location>
</feature>
<keyword evidence="6" id="KW-0547">Nucleotide-binding</keyword>
<evidence type="ECO:0000313" key="13">
    <source>
        <dbReference type="EMBL" id="TMW59992.1"/>
    </source>
</evidence>
<dbReference type="CDD" id="cd03263">
    <property type="entry name" value="ABC_subfamily_A"/>
    <property type="match status" value="2"/>
</dbReference>
<dbReference type="Pfam" id="PF12698">
    <property type="entry name" value="ABC2_membrane_3"/>
    <property type="match status" value="2"/>
</dbReference>
<feature type="transmembrane region" description="Helical" evidence="11">
    <location>
        <begin position="636"/>
        <end position="654"/>
    </location>
</feature>
<evidence type="ECO:0000256" key="6">
    <source>
        <dbReference type="ARBA" id="ARBA00022741"/>
    </source>
</evidence>
<evidence type="ECO:0000256" key="8">
    <source>
        <dbReference type="ARBA" id="ARBA00022989"/>
    </source>
</evidence>
<comment type="caution">
    <text evidence="13">The sequence shown here is derived from an EMBL/GenBank/DDBJ whole genome shotgun (WGS) entry which is preliminary data.</text>
</comment>
<keyword evidence="9 11" id="KW-0472">Membrane</keyword>
<feature type="transmembrane region" description="Helical" evidence="11">
    <location>
        <begin position="565"/>
        <end position="582"/>
    </location>
</feature>
<evidence type="ECO:0000256" key="2">
    <source>
        <dbReference type="ARBA" id="ARBA00008869"/>
    </source>
</evidence>
<feature type="transmembrane region" description="Helical" evidence="11">
    <location>
        <begin position="1453"/>
        <end position="1473"/>
    </location>
</feature>
<evidence type="ECO:0000256" key="3">
    <source>
        <dbReference type="ARBA" id="ARBA00022448"/>
    </source>
</evidence>
<feature type="transmembrane region" description="Helical" evidence="11">
    <location>
        <begin position="1485"/>
        <end position="1508"/>
    </location>
</feature>
<evidence type="ECO:0000256" key="9">
    <source>
        <dbReference type="ARBA" id="ARBA00023136"/>
    </source>
</evidence>
<reference evidence="13" key="1">
    <citation type="submission" date="2019-03" db="EMBL/GenBank/DDBJ databases">
        <title>Long read genome sequence of the mycoparasitic Pythium oligandrum ATCC 38472 isolated from sugarbeet rhizosphere.</title>
        <authorList>
            <person name="Gaulin E."/>
        </authorList>
    </citation>
    <scope>NUCLEOTIDE SEQUENCE</scope>
    <source>
        <strain evidence="13">ATCC 38472_TT</strain>
    </source>
</reference>
<dbReference type="PROSITE" id="PS00211">
    <property type="entry name" value="ABC_TRANSPORTER_1"/>
    <property type="match status" value="2"/>
</dbReference>
<dbReference type="OrthoDB" id="10255969at2759"/>
<keyword evidence="5" id="KW-0677">Repeat</keyword>
<dbReference type="InterPro" id="IPR003593">
    <property type="entry name" value="AAA+_ATPase"/>
</dbReference>
<accession>A0A8K1CB82</accession>
<dbReference type="GO" id="GO:0016020">
    <property type="term" value="C:membrane"/>
    <property type="evidence" value="ECO:0007669"/>
    <property type="project" value="UniProtKB-SubCell"/>
</dbReference>
<dbReference type="SUPFAM" id="SSF52540">
    <property type="entry name" value="P-loop containing nucleoside triphosphate hydrolases"/>
    <property type="match status" value="2"/>
</dbReference>
<evidence type="ECO:0000313" key="14">
    <source>
        <dbReference type="Proteomes" id="UP000794436"/>
    </source>
</evidence>
<keyword evidence="4 11" id="KW-0812">Transmembrane</keyword>
<dbReference type="Proteomes" id="UP000794436">
    <property type="component" value="Unassembled WGS sequence"/>
</dbReference>
<protein>
    <recommendedName>
        <fullName evidence="12">ABC transporter domain-containing protein</fullName>
    </recommendedName>
</protein>
<keyword evidence="14" id="KW-1185">Reference proteome</keyword>
<dbReference type="FunFam" id="3.40.50.300:FF:000298">
    <property type="entry name" value="ATP-binding cassette sub-family A member 12"/>
    <property type="match status" value="1"/>
</dbReference>
<dbReference type="GO" id="GO:0005319">
    <property type="term" value="F:lipid transporter activity"/>
    <property type="evidence" value="ECO:0007669"/>
    <property type="project" value="TreeGrafter"/>
</dbReference>
<feature type="transmembrane region" description="Helical" evidence="11">
    <location>
        <begin position="501"/>
        <end position="522"/>
    </location>
</feature>
<keyword evidence="7" id="KW-0067">ATP-binding</keyword>
<dbReference type="Gene3D" id="3.40.50.300">
    <property type="entry name" value="P-loop containing nucleotide triphosphate hydrolases"/>
    <property type="match status" value="2"/>
</dbReference>